<sequence>MKTTKKGLKTKTELWEVLSIVFIWLLTISMVYIIFWKAKSN</sequence>
<keyword evidence="1" id="KW-1133">Transmembrane helix</keyword>
<evidence type="ECO:0000313" key="3">
    <source>
        <dbReference type="Proteomes" id="UP000199532"/>
    </source>
</evidence>
<protein>
    <submittedName>
        <fullName evidence="2">Uncharacterized protein</fullName>
    </submittedName>
</protein>
<keyword evidence="1" id="KW-0472">Membrane</keyword>
<dbReference type="AlphaFoldDB" id="A0A1H6Z0M1"/>
<evidence type="ECO:0000256" key="1">
    <source>
        <dbReference type="SAM" id="Phobius"/>
    </source>
</evidence>
<accession>A0A1H6Z0M1</accession>
<dbReference type="Proteomes" id="UP000199532">
    <property type="component" value="Unassembled WGS sequence"/>
</dbReference>
<organism evidence="2 3">
    <name type="scientific">Dyadobacter koreensis</name>
    <dbReference type="NCBI Taxonomy" id="408657"/>
    <lineage>
        <taxon>Bacteria</taxon>
        <taxon>Pseudomonadati</taxon>
        <taxon>Bacteroidota</taxon>
        <taxon>Cytophagia</taxon>
        <taxon>Cytophagales</taxon>
        <taxon>Spirosomataceae</taxon>
        <taxon>Dyadobacter</taxon>
    </lineage>
</organism>
<dbReference type="RefSeq" id="WP_262485756.1">
    <property type="nucleotide sequence ID" value="NZ_FNXY01000007.1"/>
</dbReference>
<dbReference type="EMBL" id="FNXY01000007">
    <property type="protein sequence ID" value="SEJ43152.1"/>
    <property type="molecule type" value="Genomic_DNA"/>
</dbReference>
<feature type="transmembrane region" description="Helical" evidence="1">
    <location>
        <begin position="12"/>
        <end position="35"/>
    </location>
</feature>
<reference evidence="2 3" key="1">
    <citation type="submission" date="2016-10" db="EMBL/GenBank/DDBJ databases">
        <authorList>
            <person name="de Groot N.N."/>
        </authorList>
    </citation>
    <scope>NUCLEOTIDE SEQUENCE [LARGE SCALE GENOMIC DNA]</scope>
    <source>
        <strain evidence="2 3">DSM 19938</strain>
    </source>
</reference>
<keyword evidence="3" id="KW-1185">Reference proteome</keyword>
<keyword evidence="1" id="KW-0812">Transmembrane</keyword>
<gene>
    <name evidence="2" type="ORF">SAMN04487995_4690</name>
</gene>
<evidence type="ECO:0000313" key="2">
    <source>
        <dbReference type="EMBL" id="SEJ43152.1"/>
    </source>
</evidence>
<proteinExistence type="predicted"/>
<name>A0A1H6Z0M1_9BACT</name>
<dbReference type="STRING" id="408657.SAMN04487995_4690"/>